<evidence type="ECO:0000313" key="2">
    <source>
        <dbReference type="EMBL" id="MBB5184133.1"/>
    </source>
</evidence>
<gene>
    <name evidence="2" type="ORF">HNQ43_000166</name>
</gene>
<dbReference type="EMBL" id="JACHHD010000001">
    <property type="protein sequence ID" value="MBB5184133.1"/>
    <property type="molecule type" value="Genomic_DNA"/>
</dbReference>
<comment type="caution">
    <text evidence="2">The sequence shown here is derived from an EMBL/GenBank/DDBJ whole genome shotgun (WGS) entry which is preliminary data.</text>
</comment>
<evidence type="ECO:0000259" key="1">
    <source>
        <dbReference type="Pfam" id="PF11074"/>
    </source>
</evidence>
<feature type="domain" description="DUF2779" evidence="1">
    <location>
        <begin position="294"/>
        <end position="416"/>
    </location>
</feature>
<name>A0A7W8FWE1_9FIRM</name>
<dbReference type="RefSeq" id="WP_244956999.1">
    <property type="nucleotide sequence ID" value="NZ_JACHHD010000001.1"/>
</dbReference>
<organism evidence="2 3">
    <name type="scientific">Faecalicoccus acidiformans</name>
    <dbReference type="NCBI Taxonomy" id="915173"/>
    <lineage>
        <taxon>Bacteria</taxon>
        <taxon>Bacillati</taxon>
        <taxon>Bacillota</taxon>
        <taxon>Erysipelotrichia</taxon>
        <taxon>Erysipelotrichales</taxon>
        <taxon>Erysipelotrichaceae</taxon>
        <taxon>Faecalicoccus</taxon>
    </lineage>
</organism>
<proteinExistence type="predicted"/>
<evidence type="ECO:0000313" key="3">
    <source>
        <dbReference type="Proteomes" id="UP000521313"/>
    </source>
</evidence>
<dbReference type="AlphaFoldDB" id="A0A7W8FWE1"/>
<protein>
    <recommendedName>
        <fullName evidence="1">DUF2779 domain-containing protein</fullName>
    </recommendedName>
</protein>
<accession>A0A7W8FWE1</accession>
<sequence length="488" mass="57555">MMTHVSDLLHMQRCPKLAWNYYHKKQTPLHYFHMIEPYSSLWKRYLKIEEAPHGEVGDTNEATLQKMKGAPVYLHARFSYRECRTQIPILIKKPNGYHAIYPYLNSTVHESEALRFKLNQMIAKQCGINIVSHEVILIQKDYVRQESLDLDSLFFRSDCFFNRRNHPSKPIQEVLDALNPDLETMIQDANVLFEQEAITMQRNKQCTAGRRCTFYEDCFDDSLLPDDSSLFLTTSQYKLEVFQKGIEHIQDMDLSMIEGSRLQYAQVMASRYGSFMDRCALQTWFQQIQYPISYLDFEWDTFGIPPYPGMKPFDVLCFQYSLHIEDRDQMLDHRDFFGVQDCREAFIRSLIDNLPKSGSILVYNMEGAEKLRLLQLAQQFPQYQKALVSICDRMVDLSKPFETGVYYENRMRGHYSLKNILPLFTDEVSYQQLAIHNGINAVMAYRTFDLADKSEQRKISQDIRNYCRMDTYAEYIVYHGLLKKLKEE</sequence>
<dbReference type="Pfam" id="PF11074">
    <property type="entry name" value="DUF2779"/>
    <property type="match status" value="1"/>
</dbReference>
<dbReference type="Proteomes" id="UP000521313">
    <property type="component" value="Unassembled WGS sequence"/>
</dbReference>
<dbReference type="InterPro" id="IPR021301">
    <property type="entry name" value="DUF2779"/>
</dbReference>
<reference evidence="2 3" key="1">
    <citation type="submission" date="2020-08" db="EMBL/GenBank/DDBJ databases">
        <title>Genomic Encyclopedia of Type Strains, Phase IV (KMG-IV): sequencing the most valuable type-strain genomes for metagenomic binning, comparative biology and taxonomic classification.</title>
        <authorList>
            <person name="Goeker M."/>
        </authorList>
    </citation>
    <scope>NUCLEOTIDE SEQUENCE [LARGE SCALE GENOMIC DNA]</scope>
    <source>
        <strain evidence="2 3">DSM 26963</strain>
    </source>
</reference>